<feature type="domain" description="Collagen binding" evidence="9">
    <location>
        <begin position="152"/>
        <end position="267"/>
    </location>
</feature>
<feature type="compositionally biased region" description="Low complexity" evidence="6">
    <location>
        <begin position="376"/>
        <end position="387"/>
    </location>
</feature>
<dbReference type="InterPro" id="IPR041171">
    <property type="entry name" value="SDR_Ig"/>
</dbReference>
<feature type="domain" description="SDR-like Ig" evidence="10">
    <location>
        <begin position="54"/>
        <end position="142"/>
    </location>
</feature>
<feature type="signal peptide" evidence="8">
    <location>
        <begin position="1"/>
        <end position="26"/>
    </location>
</feature>
<feature type="region of interest" description="Disordered" evidence="6">
    <location>
        <begin position="270"/>
        <end position="483"/>
    </location>
</feature>
<keyword evidence="5" id="KW-0572">Peptidoglycan-anchor</keyword>
<sequence length="517" mass="55881">MKRKSFVLSIIFCMICSVLFPSYSYANMNFGDLYVSDPTIYQGDSVIDENTEIDYHQNVSLSYTYNIPNNISIISGDTMDLRIPENTIVANSFSYDIVANDGTVIMTISGDSSSNTAIATFGPYYETHKANRQGEILFYARGATTVENEDWVMNKVGWNSLDNTSAVWNIIINPDSNYITNVILTDQLGEMQVFDSGFLIQADLGTYDKTTQSFEALEPIDPSKIIASNDGFVIELGILNNAVSLTYVSNKLGDTNVPYKNKAILEADGDGDPVVIDAETPGIGGGGTGSGDPGEPDPEESTSESMEETSTEEIPETSETSTEETSTEEIPGTSETNTEETSTEEIPGTSETNTEETSTEEIPGTSETNTEETSTEEIPATSETSTESSEESTSDTTTETSTPETDPEETTSQTQTIATESSLEETTATTDSHIESSEESLATSTTESTLSELKKGSSSDSKAVGTNSSKGDPKNASRLPNTGDLKSLIELAGYGLIMLSMTFLFVRKKYQNDSKRK</sequence>
<comment type="subcellular location">
    <subcellularLocation>
        <location evidence="1">Secreted</location>
        <location evidence="1">Cell wall</location>
        <topology evidence="1">Peptidoglycan-anchor</topology>
    </subcellularLocation>
</comment>
<dbReference type="EMBL" id="AJAS01000022">
    <property type="protein sequence ID" value="EOH96934.1"/>
    <property type="molecule type" value="Genomic_DNA"/>
</dbReference>
<evidence type="ECO:0000256" key="6">
    <source>
        <dbReference type="SAM" id="MobiDB-lite"/>
    </source>
</evidence>
<protein>
    <recommendedName>
        <fullName evidence="15">LPXTG-domain-containing protein cell wall anchor domain</fullName>
    </recommendedName>
</protein>
<accession>R2T9N0</accession>
<evidence type="ECO:0000259" key="10">
    <source>
        <dbReference type="Pfam" id="PF17961"/>
    </source>
</evidence>
<name>R2T9N0_9ENTE</name>
<proteinExistence type="predicted"/>
<dbReference type="InterPro" id="IPR011252">
    <property type="entry name" value="Fibrogen-bd_dom1"/>
</dbReference>
<evidence type="ECO:0000313" key="14">
    <source>
        <dbReference type="Proteomes" id="UP000014157"/>
    </source>
</evidence>
<dbReference type="Gene3D" id="2.60.40.1280">
    <property type="match status" value="1"/>
</dbReference>
<evidence type="ECO:0000313" key="13">
    <source>
        <dbReference type="Proteomes" id="UP000013781"/>
    </source>
</evidence>
<keyword evidence="14" id="KW-1185">Reference proteome</keyword>
<dbReference type="GO" id="GO:0007155">
    <property type="term" value="P:cell adhesion"/>
    <property type="evidence" value="ECO:0007669"/>
    <property type="project" value="InterPro"/>
</dbReference>
<feature type="compositionally biased region" description="Acidic residues" evidence="6">
    <location>
        <begin position="294"/>
        <end position="327"/>
    </location>
</feature>
<evidence type="ECO:0008006" key="15">
    <source>
        <dbReference type="Google" id="ProtNLM"/>
    </source>
</evidence>
<dbReference type="EMBL" id="ASWB01000002">
    <property type="protein sequence ID" value="EOT71451.1"/>
    <property type="molecule type" value="Genomic_DNA"/>
</dbReference>
<dbReference type="SUPFAM" id="SSF49401">
    <property type="entry name" value="Bacterial adhesins"/>
    <property type="match status" value="2"/>
</dbReference>
<organism evidence="11 13">
    <name type="scientific">Enterococcus moraviensis ATCC BAA-383</name>
    <dbReference type="NCBI Taxonomy" id="1158609"/>
    <lineage>
        <taxon>Bacteria</taxon>
        <taxon>Bacillati</taxon>
        <taxon>Bacillota</taxon>
        <taxon>Bacilli</taxon>
        <taxon>Lactobacillales</taxon>
        <taxon>Enterococcaceae</taxon>
        <taxon>Enterococcus</taxon>
    </lineage>
</organism>
<dbReference type="Proteomes" id="UP000013781">
    <property type="component" value="Unassembled WGS sequence"/>
</dbReference>
<evidence type="ECO:0000256" key="4">
    <source>
        <dbReference type="ARBA" id="ARBA00022729"/>
    </source>
</evidence>
<keyword evidence="7" id="KW-0812">Transmembrane</keyword>
<dbReference type="InterPro" id="IPR008456">
    <property type="entry name" value="Collagen-bd_dom"/>
</dbReference>
<feature type="compositionally biased region" description="Gly residues" evidence="6">
    <location>
        <begin position="282"/>
        <end position="292"/>
    </location>
</feature>
<evidence type="ECO:0000313" key="12">
    <source>
        <dbReference type="EMBL" id="EOT71451.1"/>
    </source>
</evidence>
<reference evidence="11 13" key="1">
    <citation type="submission" date="2013-02" db="EMBL/GenBank/DDBJ databases">
        <title>The Genome Sequence of Enterococcus moraviensis BAA-383.</title>
        <authorList>
            <consortium name="The Broad Institute Genome Sequencing Platform"/>
            <consortium name="The Broad Institute Genome Sequencing Center for Infectious Disease"/>
            <person name="Earl A.M."/>
            <person name="Gilmore M.S."/>
            <person name="Lebreton F."/>
            <person name="Walker B."/>
            <person name="Young S.K."/>
            <person name="Zeng Q."/>
            <person name="Gargeya S."/>
            <person name="Fitzgerald M."/>
            <person name="Haas B."/>
            <person name="Abouelleil A."/>
            <person name="Alvarado L."/>
            <person name="Arachchi H.M."/>
            <person name="Berlin A.M."/>
            <person name="Chapman S.B."/>
            <person name="Dewar J."/>
            <person name="Goldberg J."/>
            <person name="Griggs A."/>
            <person name="Gujja S."/>
            <person name="Hansen M."/>
            <person name="Howarth C."/>
            <person name="Imamovic A."/>
            <person name="Larimer J."/>
            <person name="McCowan C."/>
            <person name="Murphy C."/>
            <person name="Neiman D."/>
            <person name="Pearson M."/>
            <person name="Priest M."/>
            <person name="Roberts A."/>
            <person name="Saif S."/>
            <person name="Shea T."/>
            <person name="Sisk P."/>
            <person name="Sykes S."/>
            <person name="Wortman J."/>
            <person name="Nusbaum C."/>
            <person name="Birren B."/>
        </authorList>
    </citation>
    <scope>NUCLEOTIDE SEQUENCE [LARGE SCALE GENOMIC DNA]</scope>
    <source>
        <strain evidence="11 13">ATCC BAA-383</strain>
    </source>
</reference>
<reference evidence="12 14" key="2">
    <citation type="submission" date="2013-03" db="EMBL/GenBank/DDBJ databases">
        <title>The Genome Sequence of Enterococcus moraviensis BAA-383 (PacBio/Illumina hybrid assembly).</title>
        <authorList>
            <consortium name="The Broad Institute Genomics Platform"/>
            <consortium name="The Broad Institute Genome Sequencing Center for Infectious Disease"/>
            <person name="Earl A."/>
            <person name="Russ C."/>
            <person name="Gilmore M."/>
            <person name="Surin D."/>
            <person name="Walker B."/>
            <person name="Young S."/>
            <person name="Zeng Q."/>
            <person name="Gargeya S."/>
            <person name="Fitzgerald M."/>
            <person name="Haas B."/>
            <person name="Abouelleil A."/>
            <person name="Allen A.W."/>
            <person name="Alvarado L."/>
            <person name="Arachchi H.M."/>
            <person name="Berlin A.M."/>
            <person name="Chapman S.B."/>
            <person name="Gainer-Dewar J."/>
            <person name="Goldberg J."/>
            <person name="Griggs A."/>
            <person name="Gujja S."/>
            <person name="Hansen M."/>
            <person name="Howarth C."/>
            <person name="Imamovic A."/>
            <person name="Ireland A."/>
            <person name="Larimer J."/>
            <person name="McCowan C."/>
            <person name="Murphy C."/>
            <person name="Pearson M."/>
            <person name="Poon T.W."/>
            <person name="Priest M."/>
            <person name="Roberts A."/>
            <person name="Saif S."/>
            <person name="Shea T."/>
            <person name="Sisk P."/>
            <person name="Sykes S."/>
            <person name="Wortman J."/>
            <person name="Nusbaum C."/>
            <person name="Birren B."/>
        </authorList>
    </citation>
    <scope>NUCLEOTIDE SEQUENCE [LARGE SCALE GENOMIC DNA]</scope>
    <source>
        <strain evidence="12 14">ATCC BAA-383</strain>
    </source>
</reference>
<keyword evidence="7" id="KW-0472">Membrane</keyword>
<feature type="transmembrane region" description="Helical" evidence="7">
    <location>
        <begin position="488"/>
        <end position="506"/>
    </location>
</feature>
<evidence type="ECO:0000256" key="2">
    <source>
        <dbReference type="ARBA" id="ARBA00022512"/>
    </source>
</evidence>
<keyword evidence="7" id="KW-1133">Transmembrane helix</keyword>
<dbReference type="Pfam" id="PF05737">
    <property type="entry name" value="Collagen_bind"/>
    <property type="match status" value="1"/>
</dbReference>
<dbReference type="Proteomes" id="UP000014157">
    <property type="component" value="Unassembled WGS sequence"/>
</dbReference>
<evidence type="ECO:0000256" key="3">
    <source>
        <dbReference type="ARBA" id="ARBA00022525"/>
    </source>
</evidence>
<dbReference type="AlphaFoldDB" id="R2T9N0"/>
<dbReference type="HOGENOM" id="CLU_526523_0_0_9"/>
<evidence type="ECO:0000313" key="11">
    <source>
        <dbReference type="EMBL" id="EOH96934.1"/>
    </source>
</evidence>
<keyword evidence="2" id="KW-0134">Cell wall</keyword>
<evidence type="ECO:0000256" key="1">
    <source>
        <dbReference type="ARBA" id="ARBA00004168"/>
    </source>
</evidence>
<keyword evidence="4 8" id="KW-0732">Signal</keyword>
<gene>
    <name evidence="12" type="ORF">I586_01252</name>
    <name evidence="11" type="ORF">UAY_02666</name>
</gene>
<feature type="compositionally biased region" description="Low complexity" evidence="6">
    <location>
        <begin position="439"/>
        <end position="451"/>
    </location>
</feature>
<feature type="compositionally biased region" description="Low complexity" evidence="6">
    <location>
        <begin position="394"/>
        <end position="430"/>
    </location>
</feature>
<evidence type="ECO:0000256" key="5">
    <source>
        <dbReference type="ARBA" id="ARBA00023088"/>
    </source>
</evidence>
<dbReference type="OrthoDB" id="2216808at2"/>
<evidence type="ECO:0000259" key="9">
    <source>
        <dbReference type="Pfam" id="PF05737"/>
    </source>
</evidence>
<dbReference type="Pfam" id="PF17961">
    <property type="entry name" value="Big_8"/>
    <property type="match status" value="1"/>
</dbReference>
<dbReference type="PATRIC" id="fig|1158609.3.peg.2593"/>
<dbReference type="RefSeq" id="WP_010766000.1">
    <property type="nucleotide sequence ID" value="NZ_ASWB01000002.1"/>
</dbReference>
<dbReference type="eggNOG" id="COG4932">
    <property type="taxonomic scope" value="Bacteria"/>
</dbReference>
<evidence type="ECO:0000256" key="8">
    <source>
        <dbReference type="SAM" id="SignalP"/>
    </source>
</evidence>
<dbReference type="InterPro" id="IPR008966">
    <property type="entry name" value="Adhesion_dom_sf"/>
</dbReference>
<keyword evidence="3" id="KW-0964">Secreted</keyword>
<dbReference type="GO" id="GO:0005518">
    <property type="term" value="F:collagen binding"/>
    <property type="evidence" value="ECO:0007669"/>
    <property type="project" value="InterPro"/>
</dbReference>
<dbReference type="STRING" id="155617.RV09_GL001752"/>
<feature type="compositionally biased region" description="Polar residues" evidence="6">
    <location>
        <begin position="458"/>
        <end position="470"/>
    </location>
</feature>
<feature type="chain" id="PRO_5004366173" description="LPXTG-domain-containing protein cell wall anchor domain" evidence="8">
    <location>
        <begin position="27"/>
        <end position="517"/>
    </location>
</feature>
<comment type="caution">
    <text evidence="11">The sequence shown here is derived from an EMBL/GenBank/DDBJ whole genome shotgun (WGS) entry which is preliminary data.</text>
</comment>
<evidence type="ECO:0000256" key="7">
    <source>
        <dbReference type="SAM" id="Phobius"/>
    </source>
</evidence>